<proteinExistence type="predicted"/>
<gene>
    <name evidence="1" type="ORF">UFOPK3610_01259</name>
</gene>
<organism evidence="1">
    <name type="scientific">freshwater metagenome</name>
    <dbReference type="NCBI Taxonomy" id="449393"/>
    <lineage>
        <taxon>unclassified sequences</taxon>
        <taxon>metagenomes</taxon>
        <taxon>ecological metagenomes</taxon>
    </lineage>
</organism>
<evidence type="ECO:0000313" key="1">
    <source>
        <dbReference type="EMBL" id="CAB4918316.1"/>
    </source>
</evidence>
<dbReference type="Gene3D" id="2.60.40.10">
    <property type="entry name" value="Immunoglobulins"/>
    <property type="match status" value="1"/>
</dbReference>
<dbReference type="AlphaFoldDB" id="A0A6J7HI67"/>
<dbReference type="EMBL" id="CAFBMR010000052">
    <property type="protein sequence ID" value="CAB4918316.1"/>
    <property type="molecule type" value="Genomic_DNA"/>
</dbReference>
<dbReference type="InterPro" id="IPR013783">
    <property type="entry name" value="Ig-like_fold"/>
</dbReference>
<protein>
    <submittedName>
        <fullName evidence="1">Unannotated protein</fullName>
    </submittedName>
</protein>
<sequence length="747" mass="75988">MVLFALAIFVASGVFAAPAMAVPVVLSAVVVDGPLRAGSFTQGLHASGSGLSAASMTAVAEVDGNSSAGSLTVGGLVIANATSVYGQVSDASVPGTYFITLCIAPKTNPTCSAALAQRAFTMQVAGSPASMVVEPINQSAAANVATTYAVKVSDAASRVTQLASGESLSVMASASAGVPAVSDVDAPLTGLNPRLRVAGIGTFTLANDTAGTLTEGTVTSNGFVIDSVTVYLATDPPPHDISLILDTPTSVTTLGATVVIGGVVLTSAGEPLFGAEVSGTISGTDTGITTPDTTGVDGRFEITYESSSDTSGQHDAIAVTASETTHGSDSEEAMVYFTSNGRTPISDLTIGGIPAGDYTGSINVPYTGIASTTDDTAVEVRFIAAVPGAEVELSTSRGVLNIDDAVKWSRGSSSLVVTTDERGVGIAYLHSTQTGAARLSVSASRVITAASAVVSPVKAARDVSLSVESAHITARQRDVVTIVVRDAFGNAVPESLVDISLAAGSAGRFAGGKRQVSLRTDSSGSAQTEVITNALDRGEITVIARGDSPECDSGNQFLCPVNEPGAGFKVASGAQRVVVKVEGRGVHVIAPRRNIPLSTNQFFVASARVTGVAAGEIALLKMGRREIARARVSVDGTVRFPAIRAVGDGVYGMSVNGMAARVQVKVVAFGISGIQRAQSLAVNVSPGAWSHGTVLSLTRNGRVIAKARVMRLHQAVVIRVPQMSGTYQVQVRTRLGIVPGARAFVVR</sequence>
<reference evidence="1" key="1">
    <citation type="submission" date="2020-05" db="EMBL/GenBank/DDBJ databases">
        <authorList>
            <person name="Chiriac C."/>
            <person name="Salcher M."/>
            <person name="Ghai R."/>
            <person name="Kavagutti S V."/>
        </authorList>
    </citation>
    <scope>NUCLEOTIDE SEQUENCE</scope>
</reference>
<dbReference type="SUPFAM" id="SSF49373">
    <property type="entry name" value="Invasin/intimin cell-adhesion fragments"/>
    <property type="match status" value="1"/>
</dbReference>
<name>A0A6J7HI67_9ZZZZ</name>
<accession>A0A6J7HI67</accession>
<dbReference type="InterPro" id="IPR008964">
    <property type="entry name" value="Invasin/intimin_cell_adhesion"/>
</dbReference>